<keyword evidence="3" id="KW-1185">Reference proteome</keyword>
<dbReference type="AlphaFoldDB" id="A0A4R3LK85"/>
<keyword evidence="1" id="KW-0732">Signal</keyword>
<evidence type="ECO:0000256" key="1">
    <source>
        <dbReference type="SAM" id="SignalP"/>
    </source>
</evidence>
<dbReference type="RefSeq" id="WP_123520825.1">
    <property type="nucleotide sequence ID" value="NZ_JBHLWF010000013.1"/>
</dbReference>
<name>A0A4R3LK85_9GAMM</name>
<organism evidence="2 3">
    <name type="scientific">Pseudofulvimonas gallinarii</name>
    <dbReference type="NCBI Taxonomy" id="634155"/>
    <lineage>
        <taxon>Bacteria</taxon>
        <taxon>Pseudomonadati</taxon>
        <taxon>Pseudomonadota</taxon>
        <taxon>Gammaproteobacteria</taxon>
        <taxon>Lysobacterales</taxon>
        <taxon>Rhodanobacteraceae</taxon>
        <taxon>Pseudofulvimonas</taxon>
    </lineage>
</organism>
<evidence type="ECO:0000313" key="3">
    <source>
        <dbReference type="Proteomes" id="UP000294599"/>
    </source>
</evidence>
<evidence type="ECO:0008006" key="4">
    <source>
        <dbReference type="Google" id="ProtNLM"/>
    </source>
</evidence>
<dbReference type="EMBL" id="SMAF01000002">
    <property type="protein sequence ID" value="TCT00702.1"/>
    <property type="molecule type" value="Genomic_DNA"/>
</dbReference>
<reference evidence="2 3" key="1">
    <citation type="submission" date="2019-03" db="EMBL/GenBank/DDBJ databases">
        <title>Genomic Encyclopedia of Type Strains, Phase IV (KMG-IV): sequencing the most valuable type-strain genomes for metagenomic binning, comparative biology and taxonomic classification.</title>
        <authorList>
            <person name="Goeker M."/>
        </authorList>
    </citation>
    <scope>NUCLEOTIDE SEQUENCE [LARGE SCALE GENOMIC DNA]</scope>
    <source>
        <strain evidence="2 3">DSM 21944</strain>
    </source>
</reference>
<accession>A0A4R3LK85</accession>
<gene>
    <name evidence="2" type="ORF">EDC25_10266</name>
</gene>
<feature type="signal peptide" evidence="1">
    <location>
        <begin position="1"/>
        <end position="21"/>
    </location>
</feature>
<proteinExistence type="predicted"/>
<dbReference type="Proteomes" id="UP000294599">
    <property type="component" value="Unassembled WGS sequence"/>
</dbReference>
<comment type="caution">
    <text evidence="2">The sequence shown here is derived from an EMBL/GenBank/DDBJ whole genome shotgun (WGS) entry which is preliminary data.</text>
</comment>
<protein>
    <recommendedName>
        <fullName evidence="4">Carboxypeptidase family protein</fullName>
    </recommendedName>
</protein>
<feature type="chain" id="PRO_5030099323" description="Carboxypeptidase family protein" evidence="1">
    <location>
        <begin position="22"/>
        <end position="264"/>
    </location>
</feature>
<evidence type="ECO:0000313" key="2">
    <source>
        <dbReference type="EMBL" id="TCT00702.1"/>
    </source>
</evidence>
<sequence>MRTFALLIGVLASGTALSASAASALDAVLACEEAGAWSRGHEDLAASATAAGFSCREHNGVRSLRLSCTGGTARAFGTPVREFELARQADGSRILSVVLNSGPAAVRPKVPEGVSADTGMHVELDTREDGRAEVRCRMAGDLPPHGSVAGTLDFRGQQPVPAMRVCATPVDRRSEPTCVLTSTGQRDYVIEHLPAGDYYLTAFATEDNPNRLFGVYSSPMADCPSSTGCERQRLQKVTVLPGEVHGAIDPNTLMPELPAILRGR</sequence>